<feature type="transmembrane region" description="Helical" evidence="10">
    <location>
        <begin position="88"/>
        <end position="111"/>
    </location>
</feature>
<comment type="catalytic activity">
    <reaction evidence="8">
        <text>4 Fe(II)-[cytochrome c] + O2 + 8 H(+)(in) = 4 Fe(III)-[cytochrome c] + 2 H2O + 4 H(+)(out)</text>
        <dbReference type="Rhea" id="RHEA:11436"/>
        <dbReference type="Rhea" id="RHEA-COMP:10350"/>
        <dbReference type="Rhea" id="RHEA-COMP:14399"/>
        <dbReference type="ChEBI" id="CHEBI:15377"/>
        <dbReference type="ChEBI" id="CHEBI:15378"/>
        <dbReference type="ChEBI" id="CHEBI:15379"/>
        <dbReference type="ChEBI" id="CHEBI:29033"/>
        <dbReference type="ChEBI" id="CHEBI:29034"/>
        <dbReference type="EC" id="7.1.1.9"/>
    </reaction>
    <physiologicalReaction direction="left-to-right" evidence="8">
        <dbReference type="Rhea" id="RHEA:11437"/>
    </physiologicalReaction>
</comment>
<organism evidence="12">
    <name type="scientific">Porodaedalea pini</name>
    <dbReference type="NCBI Taxonomy" id="108901"/>
    <lineage>
        <taxon>Eukaryota</taxon>
        <taxon>Fungi</taxon>
        <taxon>Dikarya</taxon>
        <taxon>Basidiomycota</taxon>
        <taxon>Agaricomycotina</taxon>
        <taxon>Agaricomycetes</taxon>
        <taxon>Hymenochaetales</taxon>
        <taxon>Hymenochaetaceae</taxon>
        <taxon>Porodaedalea</taxon>
    </lineage>
</organism>
<evidence type="ECO:0000256" key="3">
    <source>
        <dbReference type="ARBA" id="ARBA00015944"/>
    </source>
</evidence>
<evidence type="ECO:0000256" key="8">
    <source>
        <dbReference type="ARBA" id="ARBA00049512"/>
    </source>
</evidence>
<dbReference type="FunFam" id="1.10.287.70:FF:000082">
    <property type="entry name" value="Cytochrome c oxidase subunit 3"/>
    <property type="match status" value="1"/>
</dbReference>
<dbReference type="EMBL" id="MK623257">
    <property type="protein sequence ID" value="QEG56992.1"/>
    <property type="molecule type" value="Genomic_DNA"/>
</dbReference>
<gene>
    <name evidence="12" type="ORF">PPIT_000029</name>
</gene>
<comment type="subcellular location">
    <subcellularLocation>
        <location evidence="1">Mitochondrion inner membrane</location>
        <topology evidence="1">Multi-pass membrane protein</topology>
    </subcellularLocation>
</comment>
<evidence type="ECO:0000256" key="6">
    <source>
        <dbReference type="ARBA" id="ARBA00022989"/>
    </source>
</evidence>
<keyword evidence="5" id="KW-1278">Translocase</keyword>
<keyword evidence="9 12" id="KW-0496">Mitochondrion</keyword>
<accession>A0A5B9R9G2</accession>
<name>A0A5B9R9G2_9AGAM</name>
<keyword evidence="4 9" id="KW-0812">Transmembrane</keyword>
<evidence type="ECO:0000313" key="12">
    <source>
        <dbReference type="EMBL" id="QEG56992.1"/>
    </source>
</evidence>
<evidence type="ECO:0000256" key="7">
    <source>
        <dbReference type="ARBA" id="ARBA00023136"/>
    </source>
</evidence>
<feature type="transmembrane region" description="Helical" evidence="10">
    <location>
        <begin position="200"/>
        <end position="229"/>
    </location>
</feature>
<geneLocation type="mitochondrion" evidence="12"/>
<dbReference type="PANTHER" id="PTHR11403">
    <property type="entry name" value="CYTOCHROME C OXIDASE SUBUNIT III"/>
    <property type="match status" value="1"/>
</dbReference>
<dbReference type="Pfam" id="PF00510">
    <property type="entry name" value="COX3"/>
    <property type="match status" value="1"/>
</dbReference>
<dbReference type="Gene3D" id="1.10.287.70">
    <property type="match status" value="1"/>
</dbReference>
<dbReference type="SUPFAM" id="SSF81452">
    <property type="entry name" value="Cytochrome c oxidase subunit III-like"/>
    <property type="match status" value="1"/>
</dbReference>
<evidence type="ECO:0000256" key="9">
    <source>
        <dbReference type="RuleBase" id="RU003375"/>
    </source>
</evidence>
<dbReference type="InterPro" id="IPR000298">
    <property type="entry name" value="Cyt_c_oxidase-like_su3"/>
</dbReference>
<keyword evidence="6 10" id="KW-1133">Transmembrane helix</keyword>
<keyword evidence="12" id="KW-0560">Oxidoreductase</keyword>
<dbReference type="GO" id="GO:0004129">
    <property type="term" value="F:cytochrome-c oxidase activity"/>
    <property type="evidence" value="ECO:0007669"/>
    <property type="project" value="UniProtKB-EC"/>
</dbReference>
<feature type="transmembrane region" description="Helical" evidence="10">
    <location>
        <begin position="47"/>
        <end position="67"/>
    </location>
</feature>
<dbReference type="InterPro" id="IPR033945">
    <property type="entry name" value="Cyt_c_oxase_su3_dom"/>
</dbReference>
<dbReference type="GO" id="GO:0006123">
    <property type="term" value="P:mitochondrial electron transport, cytochrome c to oxygen"/>
    <property type="evidence" value="ECO:0007669"/>
    <property type="project" value="UniProtKB-ARBA"/>
</dbReference>
<dbReference type="InterPro" id="IPR013833">
    <property type="entry name" value="Cyt_c_oxidase_su3_a-hlx"/>
</dbReference>
<dbReference type="PROSITE" id="PS50253">
    <property type="entry name" value="COX3"/>
    <property type="match status" value="1"/>
</dbReference>
<dbReference type="CDD" id="cd01665">
    <property type="entry name" value="Cyt_c_Oxidase_III"/>
    <property type="match status" value="1"/>
</dbReference>
<evidence type="ECO:0000256" key="1">
    <source>
        <dbReference type="ARBA" id="ARBA00004448"/>
    </source>
</evidence>
<dbReference type="GO" id="GO:0005743">
    <property type="term" value="C:mitochondrial inner membrane"/>
    <property type="evidence" value="ECO:0007669"/>
    <property type="project" value="UniProtKB-SubCell"/>
</dbReference>
<feature type="domain" description="Heme-copper oxidase subunit III family profile" evidence="11">
    <location>
        <begin position="11"/>
        <end position="270"/>
    </location>
</feature>
<feature type="transmembrane region" description="Helical" evidence="10">
    <location>
        <begin position="136"/>
        <end position="156"/>
    </location>
</feature>
<feature type="transmembrane region" description="Helical" evidence="10">
    <location>
        <begin position="21"/>
        <end position="41"/>
    </location>
</feature>
<dbReference type="AlphaFoldDB" id="A0A5B9R9G2"/>
<reference evidence="12" key="2">
    <citation type="submission" date="2019-03" db="EMBL/GenBank/DDBJ databases">
        <authorList>
            <person name="Lee H.-H."/>
            <person name="Tsai I.J."/>
        </authorList>
    </citation>
    <scope>NUCLEOTIDE SEQUENCE</scope>
    <source>
        <strain evidence="12">BCRC 35384</strain>
    </source>
</reference>
<evidence type="ECO:0000256" key="10">
    <source>
        <dbReference type="SAM" id="Phobius"/>
    </source>
</evidence>
<dbReference type="FunFam" id="1.20.120.80:FF:000002">
    <property type="entry name" value="Cytochrome c oxidase subunit 3"/>
    <property type="match status" value="1"/>
</dbReference>
<dbReference type="PANTHER" id="PTHR11403:SF7">
    <property type="entry name" value="CYTOCHROME C OXIDASE SUBUNIT 3"/>
    <property type="match status" value="1"/>
</dbReference>
<dbReference type="GO" id="GO:0016491">
    <property type="term" value="F:oxidoreductase activity"/>
    <property type="evidence" value="ECO:0007669"/>
    <property type="project" value="UniProtKB-KW"/>
</dbReference>
<dbReference type="GO" id="GO:0045277">
    <property type="term" value="C:respiratory chain complex IV"/>
    <property type="evidence" value="ECO:0007669"/>
    <property type="project" value="UniProtKB-ARBA"/>
</dbReference>
<comment type="function">
    <text evidence="9">Component of the cytochrome c oxidase, the last enzyme in the mitochondrial electron transport chain which drives oxidative phosphorylation. The respiratory chain contains 3 multisubunit complexes succinate dehydrogenase (complex II, CII), ubiquinol-cytochrome c oxidoreductase (cytochrome b-c1 complex, complex III, CIII) and cytochrome c oxidase (complex IV, CIV), that cooperate to transfer electrons derived from NADH and succinate to molecular oxygen, creating an electrochemical gradient over the inner membrane that drives transmembrane transport and the ATP synthase. Cytochrome c oxidase is the component of the respiratory chain that catalyzes the reduction of oxygen to water. Electrons originating from reduced cytochrome c in the intermembrane space (IMS) are transferred via the dinuclear copper A center (CU(A)) of subunit 2 and heme A of subunit 1 to the active site in subunit 1, a binuclear center (BNC) formed by heme A3 and copper B (CU(B)). The BNC reduces molecular oxygen to 2 water molecules using 4 electrons from cytochrome c in the IMS and 4 protons from the mitochondrial matrix.</text>
</comment>
<keyword evidence="7 10" id="KW-0472">Membrane</keyword>
<feature type="transmembrane region" description="Helical" evidence="10">
    <location>
        <begin position="249"/>
        <end position="268"/>
    </location>
</feature>
<protein>
    <recommendedName>
        <fullName evidence="3 9">Cytochrome c oxidase subunit 3</fullName>
    </recommendedName>
</protein>
<evidence type="ECO:0000256" key="5">
    <source>
        <dbReference type="ARBA" id="ARBA00022967"/>
    </source>
</evidence>
<dbReference type="InterPro" id="IPR035973">
    <property type="entry name" value="Cyt_c_oxidase_su3-like_sf"/>
</dbReference>
<comment type="similarity">
    <text evidence="2 9">Belongs to the cytochrome c oxidase subunit 3 family.</text>
</comment>
<dbReference type="Gene3D" id="1.20.120.80">
    <property type="entry name" value="Cytochrome c oxidase, subunit III, four-helix bundle"/>
    <property type="match status" value="1"/>
</dbReference>
<evidence type="ECO:0000259" key="11">
    <source>
        <dbReference type="PROSITE" id="PS50253"/>
    </source>
</evidence>
<reference evidence="12" key="1">
    <citation type="journal article" date="2019" name="Genome Biol. Evol.">
        <title>Evidence of extensive intraspecific noncoding reshuffling in a 169-kb mitochondrial genome of a basidiomycetous fungus.</title>
        <authorList>
            <person name="Lee H.H."/>
            <person name="Ke H.M."/>
            <person name="Lin C.I."/>
            <person name="Lee T.J."/>
            <person name="Chung C.L."/>
            <person name="Tsai I.J."/>
        </authorList>
    </citation>
    <scope>NUCLEOTIDE SEQUENCE</scope>
    <source>
        <strain evidence="12">BCRC 35384</strain>
    </source>
</reference>
<evidence type="ECO:0000256" key="4">
    <source>
        <dbReference type="ARBA" id="ARBA00022692"/>
    </source>
</evidence>
<feature type="transmembrane region" description="Helical" evidence="10">
    <location>
        <begin position="168"/>
        <end position="188"/>
    </location>
</feature>
<proteinExistence type="inferred from homology"/>
<evidence type="ECO:0000256" key="2">
    <source>
        <dbReference type="ARBA" id="ARBA00010581"/>
    </source>
</evidence>
<dbReference type="InterPro" id="IPR024791">
    <property type="entry name" value="Cyt_c/ubiquinol_Oxase_su3"/>
</dbReference>
<sequence>MNININKSRYQSHPYHLVDPSPWPIATSFAMLVVTLSAVMYMHGFKYGGYLLNLGTVLISTGMALWLRDVIVEATYLGNHTEQVKRGLTIGFALFIISELMAFFSVFWAYFHSSLAPTVEIGGVWPPLGIQILDPFAIPLLNTVLLLSSGAFITYAHHAVIKGNRRSAILGLMLTLLFAILFTALQYYEYLEAGFTIADSIYGTVFFASTGLHGFHVIIGTLFIGVQFIRILNHHITTTHHVGLESSIAYWHFVDVVWLFLYAFVYLWSAPNLW</sequence>